<name>A0A914RLX6_PAREQ</name>
<dbReference type="Gene3D" id="1.10.357.20">
    <property type="entry name" value="SLC41 divalent cation transporters, integral membrane domain"/>
    <property type="match status" value="1"/>
</dbReference>
<dbReference type="AlphaFoldDB" id="A0A914RLX6"/>
<dbReference type="Proteomes" id="UP000887564">
    <property type="component" value="Unplaced"/>
</dbReference>
<reference evidence="3" key="1">
    <citation type="submission" date="2022-11" db="UniProtKB">
        <authorList>
            <consortium name="WormBaseParasite"/>
        </authorList>
    </citation>
    <scope>IDENTIFICATION</scope>
</reference>
<organism evidence="2 3">
    <name type="scientific">Parascaris equorum</name>
    <name type="common">Equine roundworm</name>
    <dbReference type="NCBI Taxonomy" id="6256"/>
    <lineage>
        <taxon>Eukaryota</taxon>
        <taxon>Metazoa</taxon>
        <taxon>Ecdysozoa</taxon>
        <taxon>Nematoda</taxon>
        <taxon>Chromadorea</taxon>
        <taxon>Rhabditida</taxon>
        <taxon>Spirurina</taxon>
        <taxon>Ascaridomorpha</taxon>
        <taxon>Ascaridoidea</taxon>
        <taxon>Ascarididae</taxon>
        <taxon>Parascaris</taxon>
    </lineage>
</organism>
<accession>A0A914RLX6</accession>
<dbReference type="InterPro" id="IPR045349">
    <property type="entry name" value="SLC41A1-3"/>
</dbReference>
<proteinExistence type="predicted"/>
<dbReference type="WBParaSite" id="PEQ_0000743201-mRNA-1">
    <property type="protein sequence ID" value="PEQ_0000743201-mRNA-1"/>
    <property type="gene ID" value="PEQ_0000743201"/>
</dbReference>
<dbReference type="GO" id="GO:0005886">
    <property type="term" value="C:plasma membrane"/>
    <property type="evidence" value="ECO:0007669"/>
    <property type="project" value="TreeGrafter"/>
</dbReference>
<evidence type="ECO:0000313" key="2">
    <source>
        <dbReference type="Proteomes" id="UP000887564"/>
    </source>
</evidence>
<evidence type="ECO:0000256" key="1">
    <source>
        <dbReference type="SAM" id="Phobius"/>
    </source>
</evidence>
<dbReference type="PANTHER" id="PTHR16228:SF7">
    <property type="entry name" value="SLC41A_MGTE INTEGRAL MEMBRANE DOMAIN-CONTAINING PROTEIN"/>
    <property type="match status" value="1"/>
</dbReference>
<sequence length="140" mass="15554">MNVTGLGGNRVSVQSSRQCTSLHICGYPLGTLPDHTSVSTYLNPFRVFCAPGKVTLLSYCDIGLDSKVAIVILFGAAPFNMFFVILIFLTAKNAHFTWTFVGAYILFAFVQIFEVGERYELPPFNVYFAVHYLHLKSSSV</sequence>
<keyword evidence="1" id="KW-0812">Transmembrane</keyword>
<protein>
    <submittedName>
        <fullName evidence="3">Uncharacterized protein</fullName>
    </submittedName>
</protein>
<keyword evidence="1" id="KW-1133">Transmembrane helix</keyword>
<keyword evidence="1" id="KW-0472">Membrane</keyword>
<dbReference type="PANTHER" id="PTHR16228">
    <property type="entry name" value="DIVALENT CATION TRANSPORTER SOLUTE CARRIER FAMILY 41"/>
    <property type="match status" value="1"/>
</dbReference>
<evidence type="ECO:0000313" key="3">
    <source>
        <dbReference type="WBParaSite" id="PEQ_0000743201-mRNA-1"/>
    </source>
</evidence>
<dbReference type="GO" id="GO:0008324">
    <property type="term" value="F:monoatomic cation transmembrane transporter activity"/>
    <property type="evidence" value="ECO:0007669"/>
    <property type="project" value="InterPro"/>
</dbReference>
<feature type="transmembrane region" description="Helical" evidence="1">
    <location>
        <begin position="68"/>
        <end position="89"/>
    </location>
</feature>
<keyword evidence="2" id="KW-1185">Reference proteome</keyword>
<feature type="transmembrane region" description="Helical" evidence="1">
    <location>
        <begin position="96"/>
        <end position="113"/>
    </location>
</feature>
<dbReference type="InterPro" id="IPR036739">
    <property type="entry name" value="SLC41_membr_dom_sf"/>
</dbReference>